<keyword evidence="1" id="KW-0732">Signal</keyword>
<proteinExistence type="predicted"/>
<protein>
    <submittedName>
        <fullName evidence="2">Uncharacterized protein</fullName>
    </submittedName>
</protein>
<accession>A0AAE4YCT4</accession>
<gene>
    <name evidence="2" type="ORF">GV832_08380</name>
</gene>
<dbReference type="RefSeq" id="WP_168774395.1">
    <property type="nucleotide sequence ID" value="NZ_JAABNR010000006.1"/>
</dbReference>
<dbReference type="Proteomes" id="UP001193501">
    <property type="component" value="Unassembled WGS sequence"/>
</dbReference>
<evidence type="ECO:0000256" key="1">
    <source>
        <dbReference type="SAM" id="SignalP"/>
    </source>
</evidence>
<comment type="caution">
    <text evidence="2">The sequence shown here is derived from an EMBL/GenBank/DDBJ whole genome shotgun (WGS) entry which is preliminary data.</text>
</comment>
<dbReference type="EMBL" id="JAABNR010000006">
    <property type="protein sequence ID" value="NBZ87595.1"/>
    <property type="molecule type" value="Genomic_DNA"/>
</dbReference>
<feature type="chain" id="PRO_5042268345" evidence="1">
    <location>
        <begin position="27"/>
        <end position="137"/>
    </location>
</feature>
<keyword evidence="3" id="KW-1185">Reference proteome</keyword>
<name>A0AAE4YCT4_9RHOB</name>
<sequence length="137" mass="14600">MGFFVKRALWAGLVAGLGLMPMTAGAVVLDCSLQPGADAMGWISKRVVIDYDEAAGTARAADEAIQGWNGGPIEAKVRKPSANQVSFTWDLTIPDAVQAARLQFRLTWLKADNGAVMAVKPLGYSNNFDARGSCKVK</sequence>
<reference evidence="2" key="1">
    <citation type="submission" date="2020-01" db="EMBL/GenBank/DDBJ databases">
        <authorList>
            <person name="Chen W.-M."/>
        </authorList>
    </citation>
    <scope>NUCLEOTIDE SEQUENCE</scope>
    <source>
        <strain evidence="2">CYK-10</strain>
    </source>
</reference>
<evidence type="ECO:0000313" key="2">
    <source>
        <dbReference type="EMBL" id="NBZ87595.1"/>
    </source>
</evidence>
<feature type="signal peptide" evidence="1">
    <location>
        <begin position="1"/>
        <end position="26"/>
    </location>
</feature>
<organism evidence="2 3">
    <name type="scientific">Stagnihabitans tardus</name>
    <dbReference type="NCBI Taxonomy" id="2699202"/>
    <lineage>
        <taxon>Bacteria</taxon>
        <taxon>Pseudomonadati</taxon>
        <taxon>Pseudomonadota</taxon>
        <taxon>Alphaproteobacteria</taxon>
        <taxon>Rhodobacterales</taxon>
        <taxon>Paracoccaceae</taxon>
        <taxon>Stagnihabitans</taxon>
    </lineage>
</organism>
<evidence type="ECO:0000313" key="3">
    <source>
        <dbReference type="Proteomes" id="UP001193501"/>
    </source>
</evidence>
<dbReference type="AlphaFoldDB" id="A0AAE4YCT4"/>